<feature type="compositionally biased region" description="Polar residues" evidence="2">
    <location>
        <begin position="66"/>
        <end position="78"/>
    </location>
</feature>
<dbReference type="AlphaFoldDB" id="A0A146JYV4"/>
<proteinExistence type="predicted"/>
<evidence type="ECO:0000256" key="2">
    <source>
        <dbReference type="SAM" id="MobiDB-lite"/>
    </source>
</evidence>
<gene>
    <name evidence="3" type="ORF">TPC1_31167</name>
</gene>
<protein>
    <submittedName>
        <fullName evidence="3">Uncharacterized protein</fullName>
    </submittedName>
</protein>
<keyword evidence="1" id="KW-0175">Coiled coil</keyword>
<feature type="non-terminal residue" evidence="3">
    <location>
        <position position="1"/>
    </location>
</feature>
<feature type="region of interest" description="Disordered" evidence="2">
    <location>
        <begin position="33"/>
        <end position="102"/>
    </location>
</feature>
<evidence type="ECO:0000256" key="1">
    <source>
        <dbReference type="SAM" id="Coils"/>
    </source>
</evidence>
<organism evidence="3">
    <name type="scientific">Trepomonas sp. PC1</name>
    <dbReference type="NCBI Taxonomy" id="1076344"/>
    <lineage>
        <taxon>Eukaryota</taxon>
        <taxon>Metamonada</taxon>
        <taxon>Diplomonadida</taxon>
        <taxon>Hexamitidae</taxon>
        <taxon>Hexamitinae</taxon>
        <taxon>Trepomonas</taxon>
    </lineage>
</organism>
<accession>A0A146JYV4</accession>
<evidence type="ECO:0000313" key="3">
    <source>
        <dbReference type="EMBL" id="JAP89338.1"/>
    </source>
</evidence>
<reference evidence="3" key="1">
    <citation type="submission" date="2015-07" db="EMBL/GenBank/DDBJ databases">
        <title>Adaptation to a free-living lifestyle via gene acquisitions in the diplomonad Trepomonas sp. PC1.</title>
        <authorList>
            <person name="Xu F."/>
            <person name="Jerlstrom-Hultqvist J."/>
            <person name="Kolisko M."/>
            <person name="Simpson A.G.B."/>
            <person name="Roger A.J."/>
            <person name="Svard S.G."/>
            <person name="Andersson J.O."/>
        </authorList>
    </citation>
    <scope>NUCLEOTIDE SEQUENCE</scope>
    <source>
        <strain evidence="3">PC1</strain>
    </source>
</reference>
<dbReference type="EMBL" id="GDID01007268">
    <property type="protein sequence ID" value="JAP89338.1"/>
    <property type="molecule type" value="Transcribed_RNA"/>
</dbReference>
<sequence>NIIEIDNTEQNPQPETDVQLTSTMQQFNEQLEELKHEPPIVAQIDSKLKEGTKQPSKPSITKKHNNSAQNLKLKSKSTLPKADKLKSVPQKPSVKPPTKPKKVIKQTHLEENDIEFEHQIPQYQTEEHHNENIAFPEIIGQRCQNCENLQLYLKRICMKVTQNPPTTSSEQFNLIMKYFQITQADSSKQQLIKERLTNQNLKRELNEYRLHEMKTKDYLNKQGVKLFGSQPILEQIQQLVESLKAKAEFQVVQKPQKKPLVQFSKITSVNNELKAQNEILNHQLLQKHQECQNDKLQLGKLQNQIKQVLEINQSLQENALQFKELNEQLVNQKHDFGAENQLRLIKEMESSIPRFAEMYFSRINAIIGQLRGFHDKIQEAYVLMWTQKNMERNAHKEDE</sequence>
<feature type="coiled-coil region" evidence="1">
    <location>
        <begin position="270"/>
        <end position="332"/>
    </location>
</feature>
<name>A0A146JYV4_9EUKA</name>